<dbReference type="PANTHER" id="PTHR35849:SF1">
    <property type="entry name" value="INTERMEMBRANE PHOSPHOLIPID TRANSPORT SYSTEM BINDING PROTEIN MLAB"/>
    <property type="match status" value="1"/>
</dbReference>
<organism evidence="2 3">
    <name type="scientific">Vibrio albus</name>
    <dbReference type="NCBI Taxonomy" id="2200953"/>
    <lineage>
        <taxon>Bacteria</taxon>
        <taxon>Pseudomonadati</taxon>
        <taxon>Pseudomonadota</taxon>
        <taxon>Gammaproteobacteria</taxon>
        <taxon>Vibrionales</taxon>
        <taxon>Vibrionaceae</taxon>
        <taxon>Vibrio</taxon>
    </lineage>
</organism>
<dbReference type="CDD" id="cd07043">
    <property type="entry name" value="STAS_anti-anti-sigma_factors"/>
    <property type="match status" value="1"/>
</dbReference>
<sequence>MSCTQWQQKSPHLYWLSGELTRETIPALWAHLNTWKPKGYEVEISMEQVNRVDSAGMVMLLHLIERAKTDSCHIILSFVPEQMHTLFQLSNIEGMMSEHIKTTNISKE</sequence>
<dbReference type="Proteomes" id="UP000245362">
    <property type="component" value="Unassembled WGS sequence"/>
</dbReference>
<accession>A0A2U3B9U4</accession>
<protein>
    <submittedName>
        <fullName evidence="2">NTP-binding protein</fullName>
    </submittedName>
</protein>
<dbReference type="InterPro" id="IPR002645">
    <property type="entry name" value="STAS_dom"/>
</dbReference>
<dbReference type="RefSeq" id="WP_109319496.1">
    <property type="nucleotide sequence ID" value="NZ_QFWT01000004.1"/>
</dbReference>
<dbReference type="PANTHER" id="PTHR35849">
    <property type="entry name" value="BLR2341 PROTEIN"/>
    <property type="match status" value="1"/>
</dbReference>
<dbReference type="EMBL" id="QFWT01000004">
    <property type="protein sequence ID" value="PWI33505.1"/>
    <property type="molecule type" value="Genomic_DNA"/>
</dbReference>
<dbReference type="AlphaFoldDB" id="A0A2U3B9U4"/>
<evidence type="ECO:0000313" key="2">
    <source>
        <dbReference type="EMBL" id="PWI33505.1"/>
    </source>
</evidence>
<dbReference type="InterPro" id="IPR058548">
    <property type="entry name" value="MlaB-like_STAS"/>
</dbReference>
<feature type="domain" description="STAS" evidence="1">
    <location>
        <begin position="13"/>
        <end position="108"/>
    </location>
</feature>
<dbReference type="SUPFAM" id="SSF52091">
    <property type="entry name" value="SpoIIaa-like"/>
    <property type="match status" value="1"/>
</dbReference>
<gene>
    <name evidence="2" type="ORF">DI392_08520</name>
</gene>
<dbReference type="InterPro" id="IPR036513">
    <property type="entry name" value="STAS_dom_sf"/>
</dbReference>
<dbReference type="Pfam" id="PF13466">
    <property type="entry name" value="STAS_2"/>
    <property type="match status" value="1"/>
</dbReference>
<evidence type="ECO:0000313" key="3">
    <source>
        <dbReference type="Proteomes" id="UP000245362"/>
    </source>
</evidence>
<proteinExistence type="predicted"/>
<comment type="caution">
    <text evidence="2">The sequence shown here is derived from an EMBL/GenBank/DDBJ whole genome shotgun (WGS) entry which is preliminary data.</text>
</comment>
<dbReference type="InterPro" id="IPR052746">
    <property type="entry name" value="MlaB_ABC_Transporter"/>
</dbReference>
<dbReference type="Gene3D" id="3.30.750.24">
    <property type="entry name" value="STAS domain"/>
    <property type="match status" value="1"/>
</dbReference>
<dbReference type="PROSITE" id="PS50801">
    <property type="entry name" value="STAS"/>
    <property type="match status" value="1"/>
</dbReference>
<dbReference type="OrthoDB" id="5900662at2"/>
<evidence type="ECO:0000259" key="1">
    <source>
        <dbReference type="PROSITE" id="PS50801"/>
    </source>
</evidence>
<keyword evidence="3" id="KW-1185">Reference proteome</keyword>
<name>A0A2U3B9U4_9VIBR</name>
<reference evidence="2 3" key="1">
    <citation type="submission" date="2018-05" db="EMBL/GenBank/DDBJ databases">
        <title>Vibrio limimaris sp. nov., isolated from marine sediment.</title>
        <authorList>
            <person name="Li C.-M."/>
        </authorList>
    </citation>
    <scope>NUCLEOTIDE SEQUENCE [LARGE SCALE GENOMIC DNA]</scope>
    <source>
        <strain evidence="2 3">E4404</strain>
    </source>
</reference>